<evidence type="ECO:0000259" key="1">
    <source>
        <dbReference type="Pfam" id="PF11181"/>
    </source>
</evidence>
<name>A0A974NLQ9_PERPY</name>
<evidence type="ECO:0000313" key="3">
    <source>
        <dbReference type="Proteomes" id="UP000595254"/>
    </source>
</evidence>
<accession>A0A974NLQ9</accession>
<sequence>MPIHTINVYDTEEQALAGLEELKNKGYKTDDISIVAKNAKKLEEAADDVTTTTGDGLVAGAATGGAIGLTGLLVGMSTFAIPGIGPLLAAGPIIATLGGAAAGSVVGGGLSGAFKNAGITSEEASRYEDDVNNGKILIIVDRV</sequence>
<protein>
    <submittedName>
        <fullName evidence="2">General stress protein</fullName>
    </submittedName>
</protein>
<gene>
    <name evidence="2" type="ORF">I6J18_22060</name>
</gene>
<dbReference type="Proteomes" id="UP000595254">
    <property type="component" value="Chromosome"/>
</dbReference>
<organism evidence="2 3">
    <name type="scientific">Peribacillus psychrosaccharolyticus</name>
    <name type="common">Bacillus psychrosaccharolyticus</name>
    <dbReference type="NCBI Taxonomy" id="1407"/>
    <lineage>
        <taxon>Bacteria</taxon>
        <taxon>Bacillati</taxon>
        <taxon>Bacillota</taxon>
        <taxon>Bacilli</taxon>
        <taxon>Bacillales</taxon>
        <taxon>Bacillaceae</taxon>
        <taxon>Peribacillus</taxon>
    </lineage>
</organism>
<dbReference type="RefSeq" id="WP_040374789.1">
    <property type="nucleotide sequence ID" value="NZ_CP068053.1"/>
</dbReference>
<dbReference type="InterPro" id="IPR052948">
    <property type="entry name" value="Low_temp-induced_all0457"/>
</dbReference>
<dbReference type="KEGG" id="ppsr:I6J18_22060"/>
<dbReference type="PANTHER" id="PTHR36109:SF2">
    <property type="entry name" value="MEMBRANE PROTEIN"/>
    <property type="match status" value="1"/>
</dbReference>
<dbReference type="AlphaFoldDB" id="A0A974NLQ9"/>
<keyword evidence="3" id="KW-1185">Reference proteome</keyword>
<dbReference type="Pfam" id="PF11181">
    <property type="entry name" value="YflT"/>
    <property type="match status" value="1"/>
</dbReference>
<feature type="domain" description="General stress protein 17M-like" evidence="1">
    <location>
        <begin position="5"/>
        <end position="69"/>
    </location>
</feature>
<reference evidence="2 3" key="1">
    <citation type="submission" date="2021-01" db="EMBL/GenBank/DDBJ databases">
        <title>FDA dAtabase for Regulatory Grade micrObial Sequences (FDA-ARGOS): Supporting development and validation of Infectious Disease Dx tests.</title>
        <authorList>
            <person name="Nelson B."/>
            <person name="Plummer A."/>
            <person name="Tallon L."/>
            <person name="Sadzewicz L."/>
            <person name="Zhao X."/>
            <person name="Boylan J."/>
            <person name="Ott S."/>
            <person name="Bowen H."/>
            <person name="Vavikolanu K."/>
            <person name="Mehta A."/>
            <person name="Aluvathingal J."/>
            <person name="Nadendla S."/>
            <person name="Myers T."/>
            <person name="Yan Y."/>
            <person name="Sichtig H."/>
        </authorList>
    </citation>
    <scope>NUCLEOTIDE SEQUENCE [LARGE SCALE GENOMIC DNA]</scope>
    <source>
        <strain evidence="2 3">FDAARGOS_1161</strain>
    </source>
</reference>
<dbReference type="EMBL" id="CP068053">
    <property type="protein sequence ID" value="QQT00227.1"/>
    <property type="molecule type" value="Genomic_DNA"/>
</dbReference>
<dbReference type="PANTHER" id="PTHR36109">
    <property type="entry name" value="MEMBRANE PROTEIN-RELATED"/>
    <property type="match status" value="1"/>
</dbReference>
<proteinExistence type="predicted"/>
<evidence type="ECO:0000313" key="2">
    <source>
        <dbReference type="EMBL" id="QQT00227.1"/>
    </source>
</evidence>
<dbReference type="InterPro" id="IPR025889">
    <property type="entry name" value="GSP17M-like_dom"/>
</dbReference>